<keyword evidence="2" id="KW-1185">Reference proteome</keyword>
<sequence length="516" mass="58512">MSAAWLNRCSCWLVRLRRRLDNRGQPAREPTALWSRGLERSAKSSRNMASTSGCSTGRYTYTLNGFGRDLDRRPIVFLEPFSASRVCSLCGVVPEQTALLPCRDVVCRTCYEKCREMDVGSCPLHTSMRINPDDIEWRVLPLSEVSKRKARCWNAKNGCPVVTEAWDMAEHCYGGCEYYNVVCTRCQKKVLQKDVVQHLRDGCSSNILRQTLDTAPDDDTHNDAADSFEEARGAWPNGYCDDVTSAMPDLLRTLRRLLNENASLRDEIRSVREHVTFERKHGQAVLTQCLDAVKLQTLSAMKDLATEANNWHNDTYSRLREDVAEMALGLGEQLESMTKGNLEAQNLLRDHVTEECARSLKVATKTLEFASSVPNFQEWVVRGWTALKGMATARGEAWCRSEPRYFLGYHLSPALLVSRDGEDKELKEGTNDAHLEWPFRRSCRITFIHPRVKPRARSLTLTPELEAFASRLARPDAEVTTAGPVYSLGNFCHAHDLENEGYVSADEIRVRFEVMF</sequence>
<dbReference type="Proteomes" id="UP000821865">
    <property type="component" value="Chromosome 9"/>
</dbReference>
<organism evidence="1 2">
    <name type="scientific">Dermacentor silvarum</name>
    <name type="common">Tick</name>
    <dbReference type="NCBI Taxonomy" id="543639"/>
    <lineage>
        <taxon>Eukaryota</taxon>
        <taxon>Metazoa</taxon>
        <taxon>Ecdysozoa</taxon>
        <taxon>Arthropoda</taxon>
        <taxon>Chelicerata</taxon>
        <taxon>Arachnida</taxon>
        <taxon>Acari</taxon>
        <taxon>Parasitiformes</taxon>
        <taxon>Ixodida</taxon>
        <taxon>Ixodoidea</taxon>
        <taxon>Ixodidae</taxon>
        <taxon>Rhipicephalinae</taxon>
        <taxon>Dermacentor</taxon>
    </lineage>
</organism>
<evidence type="ECO:0000313" key="2">
    <source>
        <dbReference type="Proteomes" id="UP000821865"/>
    </source>
</evidence>
<comment type="caution">
    <text evidence="1">The sequence shown here is derived from an EMBL/GenBank/DDBJ whole genome shotgun (WGS) entry which is preliminary data.</text>
</comment>
<proteinExistence type="predicted"/>
<name>A0ACB8C5I9_DERSI</name>
<accession>A0ACB8C5I9</accession>
<reference evidence="1" key="1">
    <citation type="submission" date="2020-05" db="EMBL/GenBank/DDBJ databases">
        <title>Large-scale comparative analyses of tick genomes elucidate their genetic diversity and vector capacities.</title>
        <authorList>
            <person name="Jia N."/>
            <person name="Wang J."/>
            <person name="Shi W."/>
            <person name="Du L."/>
            <person name="Sun Y."/>
            <person name="Zhan W."/>
            <person name="Jiang J."/>
            <person name="Wang Q."/>
            <person name="Zhang B."/>
            <person name="Ji P."/>
            <person name="Sakyi L.B."/>
            <person name="Cui X."/>
            <person name="Yuan T."/>
            <person name="Jiang B."/>
            <person name="Yang W."/>
            <person name="Lam T.T.-Y."/>
            <person name="Chang Q."/>
            <person name="Ding S."/>
            <person name="Wang X."/>
            <person name="Zhu J."/>
            <person name="Ruan X."/>
            <person name="Zhao L."/>
            <person name="Wei J."/>
            <person name="Que T."/>
            <person name="Du C."/>
            <person name="Cheng J."/>
            <person name="Dai P."/>
            <person name="Han X."/>
            <person name="Huang E."/>
            <person name="Gao Y."/>
            <person name="Liu J."/>
            <person name="Shao H."/>
            <person name="Ye R."/>
            <person name="Li L."/>
            <person name="Wei W."/>
            <person name="Wang X."/>
            <person name="Wang C."/>
            <person name="Yang T."/>
            <person name="Huo Q."/>
            <person name="Li W."/>
            <person name="Guo W."/>
            <person name="Chen H."/>
            <person name="Zhou L."/>
            <person name="Ni X."/>
            <person name="Tian J."/>
            <person name="Zhou Y."/>
            <person name="Sheng Y."/>
            <person name="Liu T."/>
            <person name="Pan Y."/>
            <person name="Xia L."/>
            <person name="Li J."/>
            <person name="Zhao F."/>
            <person name="Cao W."/>
        </authorList>
    </citation>
    <scope>NUCLEOTIDE SEQUENCE</scope>
    <source>
        <strain evidence="1">Dsil-2018</strain>
    </source>
</reference>
<gene>
    <name evidence="1" type="ORF">HPB49_020920</name>
</gene>
<dbReference type="EMBL" id="CM023478">
    <property type="protein sequence ID" value="KAH7934056.1"/>
    <property type="molecule type" value="Genomic_DNA"/>
</dbReference>
<evidence type="ECO:0000313" key="1">
    <source>
        <dbReference type="EMBL" id="KAH7934056.1"/>
    </source>
</evidence>
<protein>
    <submittedName>
        <fullName evidence="1">Uncharacterized protein</fullName>
    </submittedName>
</protein>